<dbReference type="SUPFAM" id="SSF47113">
    <property type="entry name" value="Histone-fold"/>
    <property type="match status" value="1"/>
</dbReference>
<evidence type="ECO:0000313" key="5">
    <source>
        <dbReference type="CGD" id="CAL0132226"/>
    </source>
</evidence>
<dbReference type="GO" id="GO:0003682">
    <property type="term" value="F:chromatin binding"/>
    <property type="evidence" value="ECO:0007669"/>
    <property type="project" value="TreeGrafter"/>
</dbReference>
<dbReference type="GO" id="GO:0006281">
    <property type="term" value="P:DNA repair"/>
    <property type="evidence" value="ECO:0007669"/>
    <property type="project" value="UniProtKB-KW"/>
</dbReference>
<evidence type="ECO:0000313" key="7">
    <source>
        <dbReference type="Proteomes" id="UP000002428"/>
    </source>
</evidence>
<dbReference type="KEGG" id="cgr:9488012"/>
<keyword evidence="3" id="KW-0238">DNA-binding</keyword>
<dbReference type="OMA" id="CARRNDD"/>
<dbReference type="Proteomes" id="UP000002428">
    <property type="component" value="Chromosome I"/>
</dbReference>
<evidence type="ECO:0000256" key="3">
    <source>
        <dbReference type="ARBA" id="ARBA00023125"/>
    </source>
</evidence>
<reference evidence="6 7" key="1">
    <citation type="journal article" date="2004" name="Nature">
        <title>Genome evolution in yeasts.</title>
        <authorList>
            <consortium name="Genolevures"/>
            <person name="Dujon B."/>
            <person name="Sherman D."/>
            <person name="Fischer G."/>
            <person name="Durrens P."/>
            <person name="Casaregola S."/>
            <person name="Lafontaine I."/>
            <person name="de Montigny J."/>
            <person name="Marck C."/>
            <person name="Neuveglise C."/>
            <person name="Talla E."/>
            <person name="Goffard N."/>
            <person name="Frangeul L."/>
            <person name="Aigle M."/>
            <person name="Anthouard V."/>
            <person name="Babour A."/>
            <person name="Barbe V."/>
            <person name="Barnay S."/>
            <person name="Blanchin S."/>
            <person name="Beckerich J.M."/>
            <person name="Beyne E."/>
            <person name="Bleykasten C."/>
            <person name="Boisrame A."/>
            <person name="Boyer J."/>
            <person name="Cattolico L."/>
            <person name="Confanioleri F."/>
            <person name="de Daruvar A."/>
            <person name="Despons L."/>
            <person name="Fabre E."/>
            <person name="Fairhead C."/>
            <person name="Ferry-Dumazet H."/>
            <person name="Groppi A."/>
            <person name="Hantraye F."/>
            <person name="Hennequin C."/>
            <person name="Jauniaux N."/>
            <person name="Joyet P."/>
            <person name="Kachouri R."/>
            <person name="Kerrest A."/>
            <person name="Koszul R."/>
            <person name="Lemaire M."/>
            <person name="Lesur I."/>
            <person name="Ma L."/>
            <person name="Muller H."/>
            <person name="Nicaud J.M."/>
            <person name="Nikolski M."/>
            <person name="Oztas S."/>
            <person name="Ozier-Kalogeropoulos O."/>
            <person name="Pellenz S."/>
            <person name="Potier S."/>
            <person name="Richard G.F."/>
            <person name="Straub M.L."/>
            <person name="Suleau A."/>
            <person name="Swennene D."/>
            <person name="Tekaia F."/>
            <person name="Wesolowski-Louvel M."/>
            <person name="Westhof E."/>
            <person name="Wirth B."/>
            <person name="Zeniou-Meyer M."/>
            <person name="Zivanovic I."/>
            <person name="Bolotin-Fukuhara M."/>
            <person name="Thierry A."/>
            <person name="Bouchier C."/>
            <person name="Caudron B."/>
            <person name="Scarpelli C."/>
            <person name="Gaillardin C."/>
            <person name="Weissenbach J."/>
            <person name="Wincker P."/>
            <person name="Souciet J.L."/>
        </authorList>
    </citation>
    <scope>NUCLEOTIDE SEQUENCE [LARGE SCALE GENOMIC DNA]</scope>
    <source>
        <strain evidence="7">ATCC 2001 / BCRC 20586 / JCM 3761 / NBRC 0622 / NRRL Y-65 / CBS 138</strain>
    </source>
</reference>
<keyword evidence="7" id="KW-1185">Reference proteome</keyword>
<dbReference type="InParanoid" id="B4UN18"/>
<dbReference type="EMBL" id="CR380955">
    <property type="protein sequence ID" value="CAR58034.1"/>
    <property type="molecule type" value="Genomic_DNA"/>
</dbReference>
<gene>
    <name evidence="5 6" type="ordered locus">CAGL0I07837g</name>
</gene>
<proteinExistence type="inferred from homology"/>
<dbReference type="AlphaFoldDB" id="B4UN18"/>
<organism evidence="6 7">
    <name type="scientific">Candida glabrata (strain ATCC 2001 / BCRC 20586 / JCM 3761 / NBRC 0622 / NRRL Y-65 / CBS 138)</name>
    <name type="common">Yeast</name>
    <name type="synonym">Nakaseomyces glabratus</name>
    <dbReference type="NCBI Taxonomy" id="284593"/>
    <lineage>
        <taxon>Eukaryota</taxon>
        <taxon>Fungi</taxon>
        <taxon>Dikarya</taxon>
        <taxon>Ascomycota</taxon>
        <taxon>Saccharomycotina</taxon>
        <taxon>Saccharomycetes</taxon>
        <taxon>Saccharomycetales</taxon>
        <taxon>Saccharomycetaceae</taxon>
        <taxon>Nakaseomyces</taxon>
    </lineage>
</organism>
<dbReference type="CDD" id="cd22919">
    <property type="entry name" value="HFD_CENP-S"/>
    <property type="match status" value="1"/>
</dbReference>
<dbReference type="Gene3D" id="1.10.20.10">
    <property type="entry name" value="Histone, subunit A"/>
    <property type="match status" value="1"/>
</dbReference>
<accession>B4UN18</accession>
<dbReference type="HOGENOM" id="CLU_100369_3_1_1"/>
<dbReference type="InterPro" id="IPR029003">
    <property type="entry name" value="CENP-S/Mhf1"/>
</dbReference>
<dbReference type="eggNOG" id="ENOG502S7WI">
    <property type="taxonomic scope" value="Eukaryota"/>
</dbReference>
<evidence type="ECO:0008006" key="8">
    <source>
        <dbReference type="Google" id="ProtNLM"/>
    </source>
</evidence>
<dbReference type="GO" id="GO:0071821">
    <property type="term" value="C:FANCM-MHF complex"/>
    <property type="evidence" value="ECO:0007669"/>
    <property type="project" value="InterPro"/>
</dbReference>
<dbReference type="FunCoup" id="B4UN18">
    <property type="interactions" value="73"/>
</dbReference>
<evidence type="ECO:0000256" key="4">
    <source>
        <dbReference type="ARBA" id="ARBA00023204"/>
    </source>
</evidence>
<evidence type="ECO:0000313" key="6">
    <source>
        <dbReference type="EMBL" id="CAR58034.1"/>
    </source>
</evidence>
<dbReference type="GO" id="GO:0003677">
    <property type="term" value="F:DNA binding"/>
    <property type="evidence" value="ECO:0007669"/>
    <property type="project" value="UniProtKB-KW"/>
</dbReference>
<dbReference type="PANTHER" id="PTHR22980:SF0">
    <property type="entry name" value="CENTROMERE PROTEIN S"/>
    <property type="match status" value="1"/>
</dbReference>
<dbReference type="STRING" id="284593.B4UN18"/>
<dbReference type="GO" id="GO:0031297">
    <property type="term" value="P:replication fork processing"/>
    <property type="evidence" value="ECO:0007669"/>
    <property type="project" value="TreeGrafter"/>
</dbReference>
<dbReference type="GO" id="GO:0000712">
    <property type="term" value="P:resolution of meiotic recombination intermediates"/>
    <property type="evidence" value="ECO:0007669"/>
    <property type="project" value="TreeGrafter"/>
</dbReference>
<name>B4UN18_CANGA</name>
<sequence>MAGGYKLQSYKATKLQSYKGTSEAMDESQLKGKLWYCVDRLLAREERRFSQKFVSALVELVYVQLVEVGETLESYAQHGGRDVVSMADLRLLLRRSPELLAMCDPEGSQ</sequence>
<dbReference type="InterPro" id="IPR009072">
    <property type="entry name" value="Histone-fold"/>
</dbReference>
<dbReference type="PANTHER" id="PTHR22980">
    <property type="entry name" value="CORTISTATIN"/>
    <property type="match status" value="1"/>
</dbReference>
<dbReference type="Pfam" id="PF15630">
    <property type="entry name" value="CENP-S"/>
    <property type="match status" value="1"/>
</dbReference>
<protein>
    <recommendedName>
        <fullName evidence="8">MHF histone-fold complex subunit 1</fullName>
    </recommendedName>
</protein>
<keyword evidence="4" id="KW-0234">DNA repair</keyword>
<keyword evidence="2" id="KW-0227">DNA damage</keyword>
<evidence type="ECO:0000256" key="2">
    <source>
        <dbReference type="ARBA" id="ARBA00022763"/>
    </source>
</evidence>
<dbReference type="VEuPathDB" id="FungiDB:CAGL0I07837g"/>
<comment type="similarity">
    <text evidence="1">Belongs to the TAF9 family. CENP-S/MHF1 subfamily.</text>
</comment>
<evidence type="ECO:0000256" key="1">
    <source>
        <dbReference type="ARBA" id="ARBA00006612"/>
    </source>
</evidence>
<dbReference type="CGD" id="CAL0132226">
    <property type="gene designation" value="CAGL0I07837g"/>
</dbReference>
<dbReference type="GO" id="GO:0046982">
    <property type="term" value="F:protein heterodimerization activity"/>
    <property type="evidence" value="ECO:0007669"/>
    <property type="project" value="InterPro"/>
</dbReference>